<sequence length="392" mass="41642">MDSRQGLGDENAEEGTDEREHVVIKTMEELIASVPHLLGFPPPLGSVVMVCERMIDGSRGPVMRVDVPGLVDDGALDPGDDELFGGSADFRDFDDPDDPSSDAQGGMGIPGGSFNWEPMKGLARFCARAGVESVSVVVVRENCTSDALAARQAIDAAAAAVYLLELAGTAVVAAYGVEEFEGGALWVDLLGMGSGVQIDPASTHIAAANAFLGRTVATSRDEIVQMYLERDSDACEEAEWAPGRARDRLAGSVMSRSASEAMVIRHDRAALRLESGGEIDDDELAVIGRGLLSVSVRDEVYRRLASHLLEEVDGRRMLWWALARRRPARERSVALLLLGAASYFDGAGVHAGAAFDAALEADPANTFAQTLKDGLDSGFPPERLRWAASAAA</sequence>
<dbReference type="Pfam" id="PF13830">
    <property type="entry name" value="DUF4192"/>
    <property type="match status" value="1"/>
</dbReference>
<comment type="caution">
    <text evidence="2">The sequence shown here is derived from an EMBL/GenBank/DDBJ whole genome shotgun (WGS) entry which is preliminary data.</text>
</comment>
<organism evidence="2 3">
    <name type="scientific">Dietzia aerolata</name>
    <dbReference type="NCBI Taxonomy" id="595984"/>
    <lineage>
        <taxon>Bacteria</taxon>
        <taxon>Bacillati</taxon>
        <taxon>Actinomycetota</taxon>
        <taxon>Actinomycetes</taxon>
        <taxon>Mycobacteriales</taxon>
        <taxon>Dietziaceae</taxon>
        <taxon>Dietzia</taxon>
    </lineage>
</organism>
<dbReference type="RefSeq" id="WP_182630855.1">
    <property type="nucleotide sequence ID" value="NZ_JAALDM010000015.1"/>
</dbReference>
<dbReference type="InterPro" id="IPR025447">
    <property type="entry name" value="DUF4192"/>
</dbReference>
<evidence type="ECO:0000313" key="3">
    <source>
        <dbReference type="Proteomes" id="UP001589700"/>
    </source>
</evidence>
<proteinExistence type="predicted"/>
<accession>A0ABV5JU94</accession>
<name>A0ABV5JU94_9ACTN</name>
<evidence type="ECO:0000313" key="2">
    <source>
        <dbReference type="EMBL" id="MFB9261270.1"/>
    </source>
</evidence>
<dbReference type="Proteomes" id="UP001589700">
    <property type="component" value="Unassembled WGS sequence"/>
</dbReference>
<protein>
    <submittedName>
        <fullName evidence="2">DUF4192 domain-containing protein</fullName>
    </submittedName>
</protein>
<gene>
    <name evidence="2" type="ORF">ACFFVD_15845</name>
</gene>
<feature type="region of interest" description="Disordered" evidence="1">
    <location>
        <begin position="86"/>
        <end position="110"/>
    </location>
</feature>
<dbReference type="EMBL" id="JBHMDY010000013">
    <property type="protein sequence ID" value="MFB9261270.1"/>
    <property type="molecule type" value="Genomic_DNA"/>
</dbReference>
<evidence type="ECO:0000256" key="1">
    <source>
        <dbReference type="SAM" id="MobiDB-lite"/>
    </source>
</evidence>
<keyword evidence="3" id="KW-1185">Reference proteome</keyword>
<reference evidence="2 3" key="1">
    <citation type="submission" date="2024-09" db="EMBL/GenBank/DDBJ databases">
        <authorList>
            <person name="Sun Q."/>
            <person name="Mori K."/>
        </authorList>
    </citation>
    <scope>NUCLEOTIDE SEQUENCE [LARGE SCALE GENOMIC DNA]</scope>
    <source>
        <strain evidence="2 3">CCM 7659</strain>
    </source>
</reference>